<dbReference type="GO" id="GO:0006355">
    <property type="term" value="P:regulation of DNA-templated transcription"/>
    <property type="evidence" value="ECO:0007669"/>
    <property type="project" value="InterPro"/>
</dbReference>
<organism evidence="1 2">
    <name type="scientific">Candidatus Fusicatenibacter intestinigallinarum</name>
    <dbReference type="NCBI Taxonomy" id="2838598"/>
    <lineage>
        <taxon>Bacteria</taxon>
        <taxon>Bacillati</taxon>
        <taxon>Bacillota</taxon>
        <taxon>Clostridia</taxon>
        <taxon>Lachnospirales</taxon>
        <taxon>Lachnospiraceae</taxon>
        <taxon>Fusicatenibacter</taxon>
    </lineage>
</organism>
<dbReference type="SUPFAM" id="SSF47598">
    <property type="entry name" value="Ribbon-helix-helix"/>
    <property type="match status" value="1"/>
</dbReference>
<accession>A0A9D2NAQ9</accession>
<evidence type="ECO:0000313" key="1">
    <source>
        <dbReference type="EMBL" id="HJC14842.1"/>
    </source>
</evidence>
<dbReference type="Proteomes" id="UP000823849">
    <property type="component" value="Unassembled WGS sequence"/>
</dbReference>
<reference evidence="1" key="2">
    <citation type="submission" date="2021-04" db="EMBL/GenBank/DDBJ databases">
        <authorList>
            <person name="Gilroy R."/>
        </authorList>
    </citation>
    <scope>NUCLEOTIDE SEQUENCE</scope>
    <source>
        <strain evidence="1">CHK185-5351</strain>
    </source>
</reference>
<comment type="caution">
    <text evidence="1">The sequence shown here is derived from an EMBL/GenBank/DDBJ whole genome shotgun (WGS) entry which is preliminary data.</text>
</comment>
<dbReference type="EMBL" id="DWWU01000013">
    <property type="protein sequence ID" value="HJC14842.1"/>
    <property type="molecule type" value="Genomic_DNA"/>
</dbReference>
<dbReference type="AlphaFoldDB" id="A0A9D2NAQ9"/>
<dbReference type="InterPro" id="IPR010985">
    <property type="entry name" value="Ribbon_hlx_hlx"/>
</dbReference>
<dbReference type="Gene3D" id="1.10.1220.10">
    <property type="entry name" value="Met repressor-like"/>
    <property type="match status" value="1"/>
</dbReference>
<gene>
    <name evidence="1" type="ORF">H9705_03285</name>
</gene>
<keyword evidence="1" id="KW-0238">DNA-binding</keyword>
<dbReference type="InterPro" id="IPR013321">
    <property type="entry name" value="Arc_rbn_hlx_hlx"/>
</dbReference>
<proteinExistence type="predicted"/>
<evidence type="ECO:0000313" key="2">
    <source>
        <dbReference type="Proteomes" id="UP000823849"/>
    </source>
</evidence>
<reference evidence="1" key="1">
    <citation type="journal article" date="2021" name="PeerJ">
        <title>Extensive microbial diversity within the chicken gut microbiome revealed by metagenomics and culture.</title>
        <authorList>
            <person name="Gilroy R."/>
            <person name="Ravi A."/>
            <person name="Getino M."/>
            <person name="Pursley I."/>
            <person name="Horton D.L."/>
            <person name="Alikhan N.F."/>
            <person name="Baker D."/>
            <person name="Gharbi K."/>
            <person name="Hall N."/>
            <person name="Watson M."/>
            <person name="Adriaenssens E.M."/>
            <person name="Foster-Nyarko E."/>
            <person name="Jarju S."/>
            <person name="Secka A."/>
            <person name="Antonio M."/>
            <person name="Oren A."/>
            <person name="Chaudhuri R.R."/>
            <person name="La Ragione R."/>
            <person name="Hildebrand F."/>
            <person name="Pallen M.J."/>
        </authorList>
    </citation>
    <scope>NUCLEOTIDE SEQUENCE</scope>
    <source>
        <strain evidence="1">CHK185-5351</strain>
    </source>
</reference>
<dbReference type="GO" id="GO:0003677">
    <property type="term" value="F:DNA binding"/>
    <property type="evidence" value="ECO:0007669"/>
    <property type="project" value="UniProtKB-KW"/>
</dbReference>
<name>A0A9D2NAQ9_9FIRM</name>
<sequence length="67" mass="8202">MEQEIQEKEKNLRLREKSKKQIILRLSPTLWEEIARWADEDFRSINGQIEFLLTECVRQRKKSRNSK</sequence>
<protein>
    <submittedName>
        <fullName evidence="1">Arc family DNA-binding protein</fullName>
    </submittedName>
</protein>